<feature type="domain" description="O-antigen ligase-related" evidence="6">
    <location>
        <begin position="265"/>
        <end position="403"/>
    </location>
</feature>
<organism evidence="7 8">
    <name type="scientific">Pedobacter alpinus</name>
    <dbReference type="NCBI Taxonomy" id="1590643"/>
    <lineage>
        <taxon>Bacteria</taxon>
        <taxon>Pseudomonadati</taxon>
        <taxon>Bacteroidota</taxon>
        <taxon>Sphingobacteriia</taxon>
        <taxon>Sphingobacteriales</taxon>
        <taxon>Sphingobacteriaceae</taxon>
        <taxon>Pedobacter</taxon>
    </lineage>
</organism>
<dbReference type="Pfam" id="PF04932">
    <property type="entry name" value="Wzy_C"/>
    <property type="match status" value="1"/>
</dbReference>
<feature type="transmembrane region" description="Helical" evidence="5">
    <location>
        <begin position="426"/>
        <end position="445"/>
    </location>
</feature>
<dbReference type="PANTHER" id="PTHR37422">
    <property type="entry name" value="TEICHURONIC ACID BIOSYNTHESIS PROTEIN TUAE"/>
    <property type="match status" value="1"/>
</dbReference>
<feature type="transmembrane region" description="Helical" evidence="5">
    <location>
        <begin position="451"/>
        <end position="472"/>
    </location>
</feature>
<evidence type="ECO:0000313" key="8">
    <source>
        <dbReference type="Proteomes" id="UP001597546"/>
    </source>
</evidence>
<feature type="transmembrane region" description="Helical" evidence="5">
    <location>
        <begin position="18"/>
        <end position="37"/>
    </location>
</feature>
<feature type="transmembrane region" description="Helical" evidence="5">
    <location>
        <begin position="233"/>
        <end position="251"/>
    </location>
</feature>
<accession>A0ABW5TR36</accession>
<keyword evidence="4 5" id="KW-0472">Membrane</keyword>
<sequence length="499" mass="56788">MENINIQSESKITSSNTILFIVLLVLSAATAAIFTFYGSRAGVIPLVVTVALVFVYIVIKEPKFAVLSIMVLSYFIMFIISYFNTSLPLGTIMDGMLAVMILGFFIQQKYRRNYWIFKNPISYIILIWVSYNVLQFFNLDAASKLAWVYTIRNVAAVMLSYFIFTYYLDSRKFLRTIIILWLSLSFFAALYAIKQEYFGFFAFEERNHYDPATIGLMFIDGHWRKSSIFSDPVSYSFNMAISSLLCIGLLTGPFKLKTKLILAFLAMLFAWVMPYSGTRAAYVLIPAALSLFFILKLSRIALVLSLPVAFAFLILIKVPTNNRTLARFQSAFRPNNDASFNVRKLNQKKVQPFIQTHPFGGGLGGSGIWGYRFAPNSFLAQFPPDSGYVRVAMELGWVGLLIICGIMFTSLYVGIKNFFEIRDPELKSYCLAMVLIVFALTIANYPQEAIVQYPMSIYFYMILAIITVSKVLDNQINDGVIKLEVKEEKKVKKIDYRVV</sequence>
<keyword evidence="2 5" id="KW-0812">Transmembrane</keyword>
<gene>
    <name evidence="7" type="ORF">ACFSSE_08485</name>
</gene>
<proteinExistence type="predicted"/>
<evidence type="ECO:0000313" key="7">
    <source>
        <dbReference type="EMBL" id="MFD2731742.1"/>
    </source>
</evidence>
<evidence type="ECO:0000256" key="1">
    <source>
        <dbReference type="ARBA" id="ARBA00004141"/>
    </source>
</evidence>
<dbReference type="InterPro" id="IPR007016">
    <property type="entry name" value="O-antigen_ligase-rel_domated"/>
</dbReference>
<feature type="transmembrane region" description="Helical" evidence="5">
    <location>
        <begin position="173"/>
        <end position="193"/>
    </location>
</feature>
<keyword evidence="7" id="KW-0436">Ligase</keyword>
<comment type="caution">
    <text evidence="7">The sequence shown here is derived from an EMBL/GenBank/DDBJ whole genome shotgun (WGS) entry which is preliminary data.</text>
</comment>
<dbReference type="EMBL" id="JBHULV010000025">
    <property type="protein sequence ID" value="MFD2731742.1"/>
    <property type="molecule type" value="Genomic_DNA"/>
</dbReference>
<feature type="transmembrane region" description="Helical" evidence="5">
    <location>
        <begin position="258"/>
        <end position="274"/>
    </location>
</feature>
<comment type="subcellular location">
    <subcellularLocation>
        <location evidence="1">Membrane</location>
        <topology evidence="1">Multi-pass membrane protein</topology>
    </subcellularLocation>
</comment>
<dbReference type="PANTHER" id="PTHR37422:SF17">
    <property type="entry name" value="O-ANTIGEN LIGASE"/>
    <property type="match status" value="1"/>
</dbReference>
<feature type="transmembrane region" description="Helical" evidence="5">
    <location>
        <begin position="64"/>
        <end position="83"/>
    </location>
</feature>
<feature type="transmembrane region" description="Helical" evidence="5">
    <location>
        <begin position="115"/>
        <end position="134"/>
    </location>
</feature>
<evidence type="ECO:0000259" key="6">
    <source>
        <dbReference type="Pfam" id="PF04932"/>
    </source>
</evidence>
<protein>
    <submittedName>
        <fullName evidence="7">O-antigen ligase family protein</fullName>
    </submittedName>
</protein>
<reference evidence="8" key="1">
    <citation type="journal article" date="2019" name="Int. J. Syst. Evol. Microbiol.">
        <title>The Global Catalogue of Microorganisms (GCM) 10K type strain sequencing project: providing services to taxonomists for standard genome sequencing and annotation.</title>
        <authorList>
            <consortium name="The Broad Institute Genomics Platform"/>
            <consortium name="The Broad Institute Genome Sequencing Center for Infectious Disease"/>
            <person name="Wu L."/>
            <person name="Ma J."/>
        </authorList>
    </citation>
    <scope>NUCLEOTIDE SEQUENCE [LARGE SCALE GENOMIC DNA]</scope>
    <source>
        <strain evidence="8">KCTC 42456</strain>
    </source>
</reference>
<evidence type="ECO:0000256" key="4">
    <source>
        <dbReference type="ARBA" id="ARBA00023136"/>
    </source>
</evidence>
<feature type="transmembrane region" description="Helical" evidence="5">
    <location>
        <begin position="43"/>
        <end position="59"/>
    </location>
</feature>
<dbReference type="RefSeq" id="WP_379042066.1">
    <property type="nucleotide sequence ID" value="NZ_JBHSKW010000019.1"/>
</dbReference>
<feature type="transmembrane region" description="Helical" evidence="5">
    <location>
        <begin position="300"/>
        <end position="318"/>
    </location>
</feature>
<keyword evidence="3 5" id="KW-1133">Transmembrane helix</keyword>
<dbReference type="Proteomes" id="UP001597546">
    <property type="component" value="Unassembled WGS sequence"/>
</dbReference>
<dbReference type="InterPro" id="IPR051533">
    <property type="entry name" value="WaaL-like"/>
</dbReference>
<evidence type="ECO:0000256" key="5">
    <source>
        <dbReference type="SAM" id="Phobius"/>
    </source>
</evidence>
<evidence type="ECO:0000256" key="3">
    <source>
        <dbReference type="ARBA" id="ARBA00022989"/>
    </source>
</evidence>
<name>A0ABW5TR36_9SPHI</name>
<feature type="transmembrane region" description="Helical" evidence="5">
    <location>
        <begin position="395"/>
        <end position="414"/>
    </location>
</feature>
<keyword evidence="8" id="KW-1185">Reference proteome</keyword>
<feature type="transmembrane region" description="Helical" evidence="5">
    <location>
        <begin position="89"/>
        <end position="106"/>
    </location>
</feature>
<evidence type="ECO:0000256" key="2">
    <source>
        <dbReference type="ARBA" id="ARBA00022692"/>
    </source>
</evidence>
<dbReference type="GO" id="GO:0016874">
    <property type="term" value="F:ligase activity"/>
    <property type="evidence" value="ECO:0007669"/>
    <property type="project" value="UniProtKB-KW"/>
</dbReference>
<feature type="transmembrane region" description="Helical" evidence="5">
    <location>
        <begin position="146"/>
        <end position="166"/>
    </location>
</feature>